<organism evidence="1">
    <name type="scientific">marine sediment metagenome</name>
    <dbReference type="NCBI Taxonomy" id="412755"/>
    <lineage>
        <taxon>unclassified sequences</taxon>
        <taxon>metagenomes</taxon>
        <taxon>ecological metagenomes</taxon>
    </lineage>
</organism>
<evidence type="ECO:0000313" key="1">
    <source>
        <dbReference type="EMBL" id="GAI94680.1"/>
    </source>
</evidence>
<protein>
    <submittedName>
        <fullName evidence="1">Uncharacterized protein</fullName>
    </submittedName>
</protein>
<dbReference type="EMBL" id="BARW01023349">
    <property type="protein sequence ID" value="GAI94680.1"/>
    <property type="molecule type" value="Genomic_DNA"/>
</dbReference>
<proteinExistence type="predicted"/>
<dbReference type="AlphaFoldDB" id="X1U4C7"/>
<name>X1U4C7_9ZZZZ</name>
<comment type="caution">
    <text evidence="1">The sequence shown here is derived from an EMBL/GenBank/DDBJ whole genome shotgun (WGS) entry which is preliminary data.</text>
</comment>
<gene>
    <name evidence="1" type="ORF">S12H4_38751</name>
</gene>
<accession>X1U4C7</accession>
<reference evidence="1" key="1">
    <citation type="journal article" date="2014" name="Front. Microbiol.">
        <title>High frequency of phylogenetically diverse reductive dehalogenase-homologous genes in deep subseafloor sedimentary metagenomes.</title>
        <authorList>
            <person name="Kawai M."/>
            <person name="Futagami T."/>
            <person name="Toyoda A."/>
            <person name="Takaki Y."/>
            <person name="Nishi S."/>
            <person name="Hori S."/>
            <person name="Arai W."/>
            <person name="Tsubouchi T."/>
            <person name="Morono Y."/>
            <person name="Uchiyama I."/>
            <person name="Ito T."/>
            <person name="Fujiyama A."/>
            <person name="Inagaki F."/>
            <person name="Takami H."/>
        </authorList>
    </citation>
    <scope>NUCLEOTIDE SEQUENCE</scope>
    <source>
        <strain evidence="1">Expedition CK06-06</strain>
    </source>
</reference>
<feature type="non-terminal residue" evidence="1">
    <location>
        <position position="1"/>
    </location>
</feature>
<sequence length="43" mass="5186">LNLKKMVKMIDAKRVKYSINRKISTFIQFRNNIFRKLLIAFAN</sequence>